<evidence type="ECO:0008006" key="4">
    <source>
        <dbReference type="Google" id="ProtNLM"/>
    </source>
</evidence>
<accession>A0ABP7W5E7</accession>
<dbReference type="EMBL" id="BAAAZY010000024">
    <property type="protein sequence ID" value="GAA4080200.1"/>
    <property type="molecule type" value="Genomic_DNA"/>
</dbReference>
<feature type="transmembrane region" description="Helical" evidence="1">
    <location>
        <begin position="21"/>
        <end position="42"/>
    </location>
</feature>
<dbReference type="Proteomes" id="UP001499984">
    <property type="component" value="Unassembled WGS sequence"/>
</dbReference>
<keyword evidence="1" id="KW-0812">Transmembrane</keyword>
<name>A0ABP7W5E7_9ACTN</name>
<sequence length="185" mass="20516">MRLWRWRRNPLRRRSDVIEAWVMLAGWLLALVGGLIAGLTAADAIGRSTDRQRAERREVSAVLVEDAEDKVRTRAVGDPRVWATVRWTAPDGSTHTDEARVSALSPAGNRVSIWIDEDGRLSAEPLTDEEARFHAASGGVLAGAGVSGIALGAVWVARLYLSRRRLKQWAAEWKRIDTRWGKKAG</sequence>
<gene>
    <name evidence="2" type="ORF">GCM10022233_70490</name>
</gene>
<dbReference type="PANTHER" id="PTHR42305:SF1">
    <property type="entry name" value="MEMBRANE PROTEIN RV1733C-RELATED"/>
    <property type="match status" value="1"/>
</dbReference>
<dbReference type="InterPro" id="IPR039708">
    <property type="entry name" value="MT1774/Rv1733c-like"/>
</dbReference>
<feature type="transmembrane region" description="Helical" evidence="1">
    <location>
        <begin position="140"/>
        <end position="161"/>
    </location>
</feature>
<evidence type="ECO:0000313" key="3">
    <source>
        <dbReference type="Proteomes" id="UP001499984"/>
    </source>
</evidence>
<keyword evidence="3" id="KW-1185">Reference proteome</keyword>
<protein>
    <recommendedName>
        <fullName evidence="4">DUF3592 domain-containing protein</fullName>
    </recommendedName>
</protein>
<dbReference type="PANTHER" id="PTHR42305">
    <property type="entry name" value="MEMBRANE PROTEIN RV1733C-RELATED"/>
    <property type="match status" value="1"/>
</dbReference>
<evidence type="ECO:0000256" key="1">
    <source>
        <dbReference type="SAM" id="Phobius"/>
    </source>
</evidence>
<reference evidence="3" key="1">
    <citation type="journal article" date="2019" name="Int. J. Syst. Evol. Microbiol.">
        <title>The Global Catalogue of Microorganisms (GCM) 10K type strain sequencing project: providing services to taxonomists for standard genome sequencing and annotation.</title>
        <authorList>
            <consortium name="The Broad Institute Genomics Platform"/>
            <consortium name="The Broad Institute Genome Sequencing Center for Infectious Disease"/>
            <person name="Wu L."/>
            <person name="Ma J."/>
        </authorList>
    </citation>
    <scope>NUCLEOTIDE SEQUENCE [LARGE SCALE GENOMIC DNA]</scope>
    <source>
        <strain evidence="3">JCM 16925</strain>
    </source>
</reference>
<proteinExistence type="predicted"/>
<keyword evidence="1" id="KW-0472">Membrane</keyword>
<evidence type="ECO:0000313" key="2">
    <source>
        <dbReference type="EMBL" id="GAA4080200.1"/>
    </source>
</evidence>
<organism evidence="2 3">
    <name type="scientific">Streptomyces shaanxiensis</name>
    <dbReference type="NCBI Taxonomy" id="653357"/>
    <lineage>
        <taxon>Bacteria</taxon>
        <taxon>Bacillati</taxon>
        <taxon>Actinomycetota</taxon>
        <taxon>Actinomycetes</taxon>
        <taxon>Kitasatosporales</taxon>
        <taxon>Streptomycetaceae</taxon>
        <taxon>Streptomyces</taxon>
    </lineage>
</organism>
<keyword evidence="1" id="KW-1133">Transmembrane helix</keyword>
<comment type="caution">
    <text evidence="2">The sequence shown here is derived from an EMBL/GenBank/DDBJ whole genome shotgun (WGS) entry which is preliminary data.</text>
</comment>